<gene>
    <name evidence="4" type="ORF">DP108_05690</name>
</gene>
<feature type="domain" description="RCK N-terminal" evidence="2">
    <location>
        <begin position="337"/>
        <end position="445"/>
    </location>
</feature>
<dbReference type="InterPro" id="IPR036291">
    <property type="entry name" value="NAD(P)-bd_dom_sf"/>
</dbReference>
<sequence>MTTWRRQTAKFVGGIVVAILVFTLLYDYGMTAFDNRPRTLLESLQVVVETFTTTGYGSDAGWNSRVMTLFVIVMDLTGVVLIFLALPALAFPLLEEELSTTVPTSTDLTDHVVVCGFSERAETLIEELESRGVDTVIAEPDRNAALDRYEDGYTVVHASPDTVDGLLAANIIEARAIVADISDEVDTSIVLTAKELAADVRVVTVAEKLDHTRYHELAGADEVLSPRTLLGESFARKVTTAVSTDLDEPVELGENFDIVELSVRRGSQLVGSSLAESRLREETGVNVIGLWFDGEFQSPPDPAATITSGTILLVSGRDDQIEMLRERTRTDVRRHESGKTLVVGYGGVGRAVCRMLTEAGHDHTTVDKRDIDGVDIVGDGTEAETLRRAGIEEARTVVLAIADDTVAEFATLVCRDLAPDVEIIVRAQQRESVKKLYRAGADYALSLASISGRMTAGTVLDEEVLSMTTQVDVVRTEAPGLVGQTLAEASVRDETGCTVVAVRRDGDEEPQTEVGPDYRVSHGDQLIIAGTDEDVNRFNERFGNS</sequence>
<dbReference type="PROSITE" id="PS51201">
    <property type="entry name" value="RCK_N"/>
    <property type="match status" value="2"/>
</dbReference>
<evidence type="ECO:0000313" key="4">
    <source>
        <dbReference type="EMBL" id="KAB7518667.1"/>
    </source>
</evidence>
<dbReference type="Gene3D" id="1.10.287.70">
    <property type="match status" value="1"/>
</dbReference>
<evidence type="ECO:0000259" key="2">
    <source>
        <dbReference type="PROSITE" id="PS51201"/>
    </source>
</evidence>
<feature type="transmembrane region" description="Helical" evidence="1">
    <location>
        <begin position="12"/>
        <end position="33"/>
    </location>
</feature>
<dbReference type="GO" id="GO:0008324">
    <property type="term" value="F:monoatomic cation transmembrane transporter activity"/>
    <property type="evidence" value="ECO:0007669"/>
    <property type="project" value="InterPro"/>
</dbReference>
<dbReference type="PROSITE" id="PS51202">
    <property type="entry name" value="RCK_C"/>
    <property type="match status" value="2"/>
</dbReference>
<dbReference type="SUPFAM" id="SSF51735">
    <property type="entry name" value="NAD(P)-binding Rossmann-fold domains"/>
    <property type="match status" value="2"/>
</dbReference>
<accession>A0A5N5UIS6</accession>
<feature type="domain" description="RCK C-terminal" evidence="3">
    <location>
        <begin position="457"/>
        <end position="544"/>
    </location>
</feature>
<dbReference type="AlphaFoldDB" id="A0A5N5UIS6"/>
<keyword evidence="1" id="KW-0812">Transmembrane</keyword>
<name>A0A5N5UIS6_9EURY</name>
<proteinExistence type="predicted"/>
<keyword evidence="1" id="KW-0472">Membrane</keyword>
<dbReference type="InterPro" id="IPR036721">
    <property type="entry name" value="RCK_C_sf"/>
</dbReference>
<dbReference type="InterPro" id="IPR050721">
    <property type="entry name" value="Trk_Ktr_HKT_K-transport"/>
</dbReference>
<dbReference type="InterPro" id="IPR006037">
    <property type="entry name" value="RCK_C"/>
</dbReference>
<dbReference type="InterPro" id="IPR003148">
    <property type="entry name" value="RCK_N"/>
</dbReference>
<organism evidence="4 5">
    <name type="scientific">Halosegnis rubeus</name>
    <dbReference type="NCBI Taxonomy" id="2212850"/>
    <lineage>
        <taxon>Archaea</taxon>
        <taxon>Methanobacteriati</taxon>
        <taxon>Methanobacteriota</taxon>
        <taxon>Stenosarchaea group</taxon>
        <taxon>Halobacteria</taxon>
        <taxon>Halobacteriales</taxon>
        <taxon>Natronomonadaceae</taxon>
        <taxon>Halosegnis</taxon>
    </lineage>
</organism>
<dbReference type="Gene3D" id="3.30.70.1450">
    <property type="entry name" value="Regulator of K+ conductance, C-terminal domain"/>
    <property type="match status" value="2"/>
</dbReference>
<evidence type="ECO:0000313" key="5">
    <source>
        <dbReference type="Proteomes" id="UP000326207"/>
    </source>
</evidence>
<dbReference type="GO" id="GO:0006813">
    <property type="term" value="P:potassium ion transport"/>
    <property type="evidence" value="ECO:0007669"/>
    <property type="project" value="InterPro"/>
</dbReference>
<evidence type="ECO:0000259" key="3">
    <source>
        <dbReference type="PROSITE" id="PS51202"/>
    </source>
</evidence>
<reference evidence="4 5" key="1">
    <citation type="submission" date="2019-10" db="EMBL/GenBank/DDBJ databases">
        <title>Unraveling microbial dark matter from salterns through culturing: the case of the genus Halosegnis.</title>
        <authorList>
            <person name="Duran-Viseras A."/>
            <person name="Andrei A.-S."/>
            <person name="Vera-Gargallo B."/>
            <person name="Ghai R."/>
            <person name="Sanchez-Porro C."/>
            <person name="Ventosa A."/>
        </authorList>
    </citation>
    <scope>NUCLEOTIDE SEQUENCE [LARGE SCALE GENOMIC DNA]</scope>
    <source>
        <strain evidence="4 5">F19-13</strain>
    </source>
</reference>
<dbReference type="PANTHER" id="PTHR43833">
    <property type="entry name" value="POTASSIUM CHANNEL PROTEIN 2-RELATED-RELATED"/>
    <property type="match status" value="1"/>
</dbReference>
<dbReference type="Pfam" id="PF02080">
    <property type="entry name" value="TrkA_C"/>
    <property type="match status" value="2"/>
</dbReference>
<evidence type="ECO:0000256" key="1">
    <source>
        <dbReference type="SAM" id="Phobius"/>
    </source>
</evidence>
<dbReference type="EMBL" id="QMDY01000003">
    <property type="protein sequence ID" value="KAB7518667.1"/>
    <property type="molecule type" value="Genomic_DNA"/>
</dbReference>
<feature type="domain" description="RCK C-terminal" evidence="3">
    <location>
        <begin position="245"/>
        <end position="330"/>
    </location>
</feature>
<comment type="caution">
    <text evidence="4">The sequence shown here is derived from an EMBL/GenBank/DDBJ whole genome shotgun (WGS) entry which is preliminary data.</text>
</comment>
<feature type="domain" description="RCK N-terminal" evidence="2">
    <location>
        <begin position="109"/>
        <end position="225"/>
    </location>
</feature>
<keyword evidence="1" id="KW-1133">Transmembrane helix</keyword>
<dbReference type="SUPFAM" id="SSF116726">
    <property type="entry name" value="TrkA C-terminal domain-like"/>
    <property type="match status" value="2"/>
</dbReference>
<dbReference type="RefSeq" id="WP_152156135.1">
    <property type="nucleotide sequence ID" value="NZ_QMDY01000003.1"/>
</dbReference>
<dbReference type="PANTHER" id="PTHR43833:SF9">
    <property type="entry name" value="POTASSIUM CHANNEL PROTEIN YUGO-RELATED"/>
    <property type="match status" value="1"/>
</dbReference>
<dbReference type="Gene3D" id="3.40.50.720">
    <property type="entry name" value="NAD(P)-binding Rossmann-like Domain"/>
    <property type="match status" value="2"/>
</dbReference>
<protein>
    <submittedName>
        <fullName evidence="4">TrkA family potassium uptake protein</fullName>
    </submittedName>
</protein>
<dbReference type="Proteomes" id="UP000326207">
    <property type="component" value="Unassembled WGS sequence"/>
</dbReference>
<dbReference type="SUPFAM" id="SSF81324">
    <property type="entry name" value="Voltage-gated potassium channels"/>
    <property type="match status" value="1"/>
</dbReference>
<dbReference type="Pfam" id="PF02254">
    <property type="entry name" value="TrkA_N"/>
    <property type="match status" value="2"/>
</dbReference>
<feature type="transmembrane region" description="Helical" evidence="1">
    <location>
        <begin position="66"/>
        <end position="91"/>
    </location>
</feature>